<gene>
    <name evidence="1" type="primary">PARPA_14382.1 scaffold 50209</name>
</gene>
<dbReference type="InterPro" id="IPR014729">
    <property type="entry name" value="Rossmann-like_a/b/a_fold"/>
</dbReference>
<evidence type="ECO:0000313" key="1">
    <source>
        <dbReference type="EMBL" id="CEP20061.1"/>
    </source>
</evidence>
<protein>
    <submittedName>
        <fullName evidence="1">Uncharacterized protein</fullName>
    </submittedName>
</protein>
<accession>A0A0B7NN75</accession>
<dbReference type="SUPFAM" id="SSF52402">
    <property type="entry name" value="Adenine nucleotide alpha hydrolases-like"/>
    <property type="match status" value="1"/>
</dbReference>
<dbReference type="AlphaFoldDB" id="A0A0B7NN75"/>
<dbReference type="OrthoDB" id="843225at2759"/>
<dbReference type="Proteomes" id="UP000054107">
    <property type="component" value="Unassembled WGS sequence"/>
</dbReference>
<dbReference type="STRING" id="35722.A0A0B7NN75"/>
<organism evidence="1 2">
    <name type="scientific">Parasitella parasitica</name>
    <dbReference type="NCBI Taxonomy" id="35722"/>
    <lineage>
        <taxon>Eukaryota</taxon>
        <taxon>Fungi</taxon>
        <taxon>Fungi incertae sedis</taxon>
        <taxon>Mucoromycota</taxon>
        <taxon>Mucoromycotina</taxon>
        <taxon>Mucoromycetes</taxon>
        <taxon>Mucorales</taxon>
        <taxon>Mucorineae</taxon>
        <taxon>Mucoraceae</taxon>
        <taxon>Parasitella</taxon>
    </lineage>
</organism>
<evidence type="ECO:0000313" key="2">
    <source>
        <dbReference type="Proteomes" id="UP000054107"/>
    </source>
</evidence>
<dbReference type="PANTHER" id="PTHR47815">
    <property type="entry name" value="UNIVERSAL STRESS PROTEIN A FAMILY PROTEIN C25B2.10"/>
    <property type="match status" value="1"/>
</dbReference>
<keyword evidence="2" id="KW-1185">Reference proteome</keyword>
<dbReference type="Gene3D" id="3.40.50.620">
    <property type="entry name" value="HUPs"/>
    <property type="match status" value="1"/>
</dbReference>
<reference evidence="1 2" key="1">
    <citation type="submission" date="2014-09" db="EMBL/GenBank/DDBJ databases">
        <authorList>
            <person name="Ellenberger Sabrina"/>
        </authorList>
    </citation>
    <scope>NUCLEOTIDE SEQUENCE [LARGE SCALE GENOMIC DNA]</scope>
    <source>
        <strain evidence="1 2">CBS 412.66</strain>
    </source>
</reference>
<dbReference type="PANTHER" id="PTHR47815:SF1">
    <property type="entry name" value="UNIVERSAL STRESS PROTEIN A FAMILY PROTEIN C25B2.10"/>
    <property type="match status" value="1"/>
</dbReference>
<name>A0A0B7NN75_9FUNG</name>
<dbReference type="EMBL" id="LN734207">
    <property type="protein sequence ID" value="CEP20061.1"/>
    <property type="molecule type" value="Genomic_DNA"/>
</dbReference>
<proteinExistence type="predicted"/>
<sequence>MAETRTKKVLIVEPSLDSKLNKQTSSLSLESRHSIQSSFDSSRTYQRRVSFDNVTNISPAFHSFTLKQCSKGFERSRRTRTFIVAIDLDSNKIEPLVFALTNLVDEGDEIVVVGVYSQGHLIDEEDLQPKDKAQEIMNWIVESHQGDNISMVVELTFGRPELALEEMLRMYQPSVVVVGSRNKAKYKHAYSGAGIFKYRLKHSSIPVVIVRDKLQPRPQLHKDSHKEPSYFSSTIAATQGDQHQQHMKLEQQNHQGLSRRVKKTQSQPRFATIQKHTNTSTPSTENAIFEEYHASKLITIIGIKSVQQNQASSKALDIWATPANVVFTNPKSLAIKQRDAMCDIVASTNAGNRYSNANCTTLDEDILGFSWYFDRRNHFKTVHLGLTYAMAHLILK</sequence>